<dbReference type="AlphaFoldDB" id="C1MNY7"/>
<dbReference type="SUPFAM" id="SSF53474">
    <property type="entry name" value="alpha/beta-Hydrolases"/>
    <property type="match status" value="1"/>
</dbReference>
<dbReference type="GeneID" id="9682076"/>
<reference evidence="2 3" key="1">
    <citation type="journal article" date="2009" name="Science">
        <title>Green evolution and dynamic adaptations revealed by genomes of the marine picoeukaryotes Micromonas.</title>
        <authorList>
            <person name="Worden A.Z."/>
            <person name="Lee J.H."/>
            <person name="Mock T."/>
            <person name="Rouze P."/>
            <person name="Simmons M.P."/>
            <person name="Aerts A.L."/>
            <person name="Allen A.E."/>
            <person name="Cuvelier M.L."/>
            <person name="Derelle E."/>
            <person name="Everett M.V."/>
            <person name="Foulon E."/>
            <person name="Grimwood J."/>
            <person name="Gundlach H."/>
            <person name="Henrissat B."/>
            <person name="Napoli C."/>
            <person name="McDonald S.M."/>
            <person name="Parker M.S."/>
            <person name="Rombauts S."/>
            <person name="Salamov A."/>
            <person name="Von Dassow P."/>
            <person name="Badger J.H."/>
            <person name="Coutinho P.M."/>
            <person name="Demir E."/>
            <person name="Dubchak I."/>
            <person name="Gentemann C."/>
            <person name="Eikrem W."/>
            <person name="Gready J.E."/>
            <person name="John U."/>
            <person name="Lanier W."/>
            <person name="Lindquist E.A."/>
            <person name="Lucas S."/>
            <person name="Mayer K.F."/>
            <person name="Moreau H."/>
            <person name="Not F."/>
            <person name="Otillar R."/>
            <person name="Panaud O."/>
            <person name="Pangilinan J."/>
            <person name="Paulsen I."/>
            <person name="Piegu B."/>
            <person name="Poliakov A."/>
            <person name="Robbens S."/>
            <person name="Schmutz J."/>
            <person name="Toulza E."/>
            <person name="Wyss T."/>
            <person name="Zelensky A."/>
            <person name="Zhou K."/>
            <person name="Armbrust E.V."/>
            <person name="Bhattacharya D."/>
            <person name="Goodenough U.W."/>
            <person name="Van de Peer Y."/>
            <person name="Grigoriev I.V."/>
        </authorList>
    </citation>
    <scope>NUCLEOTIDE SEQUENCE [LARGE SCALE GENOMIC DNA]</scope>
    <source>
        <strain evidence="2 3">CCMP1545</strain>
    </source>
</reference>
<dbReference type="EMBL" id="GG663737">
    <property type="protein sequence ID" value="EEH58838.1"/>
    <property type="molecule type" value="Genomic_DNA"/>
</dbReference>
<accession>C1MNY7</accession>
<name>C1MNY7_MICPC</name>
<sequence length="314" mass="34579">MTSVTTKKGEVTLTLDEFRTKDDVRLVYEVGKGDPATTTSSSPVVLVHGWSGSRRYFDDSFAALLNAPSPPPRVVRYDLRGHGDSDKPEWGYHVARYAADLKELLEHLDLTDVTVVGTSMGCAIIWSYLELYGAERLKGAVCVDQAPLQNRAPDWNLGSKGCYDVASLTRLQELLKHDFEGFARGNAECCLSNEIDEEYEALLIAETLKASPTGLAALMADHTALDWRPTLRRTTLPMVVMAGAKSQIFPAEGVAHVGKLAANAVVVTYPTSDHWLYIEHWQKFADQVCDFAANGRLSRNFLGGMQQAVTVVRD</sequence>
<evidence type="ECO:0000313" key="3">
    <source>
        <dbReference type="Proteomes" id="UP000001876"/>
    </source>
</evidence>
<dbReference type="OMA" id="CAIIWSY"/>
<dbReference type="ESTHER" id="micpc-c1mny7">
    <property type="family name" value="Haloperoxidase"/>
</dbReference>
<dbReference type="InterPro" id="IPR029058">
    <property type="entry name" value="AB_hydrolase_fold"/>
</dbReference>
<dbReference type="eggNOG" id="ENOG502RZTA">
    <property type="taxonomic scope" value="Eukaryota"/>
</dbReference>
<evidence type="ECO:0000313" key="2">
    <source>
        <dbReference type="EMBL" id="EEH58838.1"/>
    </source>
</evidence>
<evidence type="ECO:0000259" key="1">
    <source>
        <dbReference type="Pfam" id="PF00561"/>
    </source>
</evidence>
<organism evidence="3">
    <name type="scientific">Micromonas pusilla (strain CCMP1545)</name>
    <name type="common">Picoplanktonic green alga</name>
    <dbReference type="NCBI Taxonomy" id="564608"/>
    <lineage>
        <taxon>Eukaryota</taxon>
        <taxon>Viridiplantae</taxon>
        <taxon>Chlorophyta</taxon>
        <taxon>Mamiellophyceae</taxon>
        <taxon>Mamiellales</taxon>
        <taxon>Mamiellaceae</taxon>
        <taxon>Micromonas</taxon>
    </lineage>
</organism>
<keyword evidence="3" id="KW-1185">Reference proteome</keyword>
<dbReference type="RefSeq" id="XP_003057193.1">
    <property type="nucleotide sequence ID" value="XM_003057147.1"/>
</dbReference>
<feature type="domain" description="AB hydrolase-1" evidence="1">
    <location>
        <begin position="43"/>
        <end position="280"/>
    </location>
</feature>
<dbReference type="STRING" id="564608.C1MNY7"/>
<dbReference type="Proteomes" id="UP000001876">
    <property type="component" value="Unassembled WGS sequence"/>
</dbReference>
<dbReference type="PANTHER" id="PTHR43194">
    <property type="entry name" value="HYDROLASE ALPHA/BETA FOLD FAMILY"/>
    <property type="match status" value="1"/>
</dbReference>
<proteinExistence type="predicted"/>
<dbReference type="InterPro" id="IPR000073">
    <property type="entry name" value="AB_hydrolase_1"/>
</dbReference>
<dbReference type="OrthoDB" id="7130006at2759"/>
<protein>
    <submittedName>
        <fullName evidence="2">Predicted protein</fullName>
    </submittedName>
</protein>
<dbReference type="InterPro" id="IPR050228">
    <property type="entry name" value="Carboxylesterase_BioH"/>
</dbReference>
<dbReference type="KEGG" id="mpp:MICPUCDRAFT_56079"/>
<dbReference type="PANTHER" id="PTHR43194:SF2">
    <property type="entry name" value="PEROXISOMAL MEMBRANE PROTEIN LPX1"/>
    <property type="match status" value="1"/>
</dbReference>
<dbReference type="Pfam" id="PF00561">
    <property type="entry name" value="Abhydrolase_1"/>
    <property type="match status" value="1"/>
</dbReference>
<dbReference type="Gene3D" id="3.40.50.1820">
    <property type="entry name" value="alpha/beta hydrolase"/>
    <property type="match status" value="1"/>
</dbReference>
<gene>
    <name evidence="2" type="ORF">MICPUCDRAFT_56079</name>
</gene>